<reference evidence="1" key="1">
    <citation type="submission" date="2020-08" db="EMBL/GenBank/DDBJ databases">
        <authorList>
            <person name="Liu C."/>
            <person name="Sun Q."/>
        </authorList>
    </citation>
    <scope>NUCLEOTIDE SEQUENCE</scope>
    <source>
        <strain evidence="1">BX16</strain>
    </source>
</reference>
<dbReference type="Proteomes" id="UP000644115">
    <property type="component" value="Unassembled WGS sequence"/>
</dbReference>
<keyword evidence="2" id="KW-1185">Reference proteome</keyword>
<organism evidence="1 2">
    <name type="scientific">Lentihominibacter faecis</name>
    <dbReference type="NCBI Taxonomy" id="2764712"/>
    <lineage>
        <taxon>Bacteria</taxon>
        <taxon>Bacillati</taxon>
        <taxon>Bacillota</taxon>
        <taxon>Clostridia</taxon>
        <taxon>Peptostreptococcales</taxon>
        <taxon>Anaerovoracaceae</taxon>
        <taxon>Lentihominibacter</taxon>
    </lineage>
</organism>
<gene>
    <name evidence="1" type="ORF">H8876_05795</name>
</gene>
<evidence type="ECO:0000313" key="2">
    <source>
        <dbReference type="Proteomes" id="UP000644115"/>
    </source>
</evidence>
<name>A0A923NCG9_9FIRM</name>
<comment type="caution">
    <text evidence="1">The sequence shown here is derived from an EMBL/GenBank/DDBJ whole genome shotgun (WGS) entry which is preliminary data.</text>
</comment>
<dbReference type="AlphaFoldDB" id="A0A923NCG9"/>
<evidence type="ECO:0000313" key="1">
    <source>
        <dbReference type="EMBL" id="MBC5999508.1"/>
    </source>
</evidence>
<sequence length="97" mass="11392">MKLPFKVAIMQHFILNPDTSFDVNEILEAMKPVYGKERQCNPVRIDYYLRAMLNVNILETASIELVGEKDLDVRYKITNHGVEMKKYIPKKKENSYL</sequence>
<accession>A0A923NCG9</accession>
<dbReference type="EMBL" id="JACRWC010000072">
    <property type="protein sequence ID" value="MBC5999508.1"/>
    <property type="molecule type" value="Genomic_DNA"/>
</dbReference>
<protein>
    <submittedName>
        <fullName evidence="1">Uncharacterized protein</fullName>
    </submittedName>
</protein>
<dbReference type="RefSeq" id="WP_249286936.1">
    <property type="nucleotide sequence ID" value="NZ_JACRWC010000072.1"/>
</dbReference>
<proteinExistence type="predicted"/>